<organism evidence="1 2">
    <name type="scientific">Heterorhabditis bacteriophora</name>
    <name type="common">Entomopathogenic nematode worm</name>
    <dbReference type="NCBI Taxonomy" id="37862"/>
    <lineage>
        <taxon>Eukaryota</taxon>
        <taxon>Metazoa</taxon>
        <taxon>Ecdysozoa</taxon>
        <taxon>Nematoda</taxon>
        <taxon>Chromadorea</taxon>
        <taxon>Rhabditida</taxon>
        <taxon>Rhabditina</taxon>
        <taxon>Rhabditomorpha</taxon>
        <taxon>Strongyloidea</taxon>
        <taxon>Heterorhabditidae</taxon>
        <taxon>Heterorhabditis</taxon>
    </lineage>
</organism>
<name>A0A1I7WKG4_HETBA</name>
<dbReference type="Proteomes" id="UP000095283">
    <property type="component" value="Unplaced"/>
</dbReference>
<dbReference type="WBParaSite" id="Hba_05527">
    <property type="protein sequence ID" value="Hba_05527"/>
    <property type="gene ID" value="Hba_05527"/>
</dbReference>
<protein>
    <submittedName>
        <fullName evidence="2">Ovule protein</fullName>
    </submittedName>
</protein>
<evidence type="ECO:0000313" key="1">
    <source>
        <dbReference type="Proteomes" id="UP000095283"/>
    </source>
</evidence>
<dbReference type="AlphaFoldDB" id="A0A1I7WKG4"/>
<accession>A0A1I7WKG4</accession>
<keyword evidence="1" id="KW-1185">Reference proteome</keyword>
<reference evidence="2" key="1">
    <citation type="submission" date="2016-11" db="UniProtKB">
        <authorList>
            <consortium name="WormBaseParasite"/>
        </authorList>
    </citation>
    <scope>IDENTIFICATION</scope>
</reference>
<evidence type="ECO:0000313" key="2">
    <source>
        <dbReference type="WBParaSite" id="Hba_05527"/>
    </source>
</evidence>
<sequence length="126" mass="14781">MNSGPYGIQIVRRIGSMICCMRSFKYINYNYVSVIKTPSIFSHQISCRLEYKRIIPEHQCLRKHPLLSVHHLRTMESHHLSSEGSTQSYQIYHCWWVFIASIMKLFLFKMLDNLTTVGNGNDINNL</sequence>
<proteinExistence type="predicted"/>